<dbReference type="InterPro" id="IPR036465">
    <property type="entry name" value="vWFA_dom_sf"/>
</dbReference>
<reference evidence="1" key="1">
    <citation type="journal article" date="2021" name="Genome Biol. Evol.">
        <title>A High-Quality Reference Genome for a Parasitic Bivalve with Doubly Uniparental Inheritance (Bivalvia: Unionida).</title>
        <authorList>
            <person name="Smith C.H."/>
        </authorList>
    </citation>
    <scope>NUCLEOTIDE SEQUENCE</scope>
    <source>
        <strain evidence="1">CHS0354</strain>
    </source>
</reference>
<dbReference type="AlphaFoldDB" id="A0AAE0W992"/>
<evidence type="ECO:0000313" key="1">
    <source>
        <dbReference type="EMBL" id="KAK3606151.1"/>
    </source>
</evidence>
<evidence type="ECO:0000313" key="2">
    <source>
        <dbReference type="Proteomes" id="UP001195483"/>
    </source>
</evidence>
<reference evidence="1" key="3">
    <citation type="submission" date="2023-05" db="EMBL/GenBank/DDBJ databases">
        <authorList>
            <person name="Smith C.H."/>
        </authorList>
    </citation>
    <scope>NUCLEOTIDE SEQUENCE</scope>
    <source>
        <strain evidence="1">CHS0354</strain>
        <tissue evidence="1">Mantle</tissue>
    </source>
</reference>
<dbReference type="PANTHER" id="PTHR47824">
    <property type="entry name" value="UBIQUITIN-LIKE DOMAIN-CONTAINING PROTEIN"/>
    <property type="match status" value="1"/>
</dbReference>
<keyword evidence="2" id="KW-1185">Reference proteome</keyword>
<evidence type="ECO:0008006" key="3">
    <source>
        <dbReference type="Google" id="ProtNLM"/>
    </source>
</evidence>
<name>A0AAE0W992_9BIVA</name>
<organism evidence="1 2">
    <name type="scientific">Potamilus streckersoni</name>
    <dbReference type="NCBI Taxonomy" id="2493646"/>
    <lineage>
        <taxon>Eukaryota</taxon>
        <taxon>Metazoa</taxon>
        <taxon>Spiralia</taxon>
        <taxon>Lophotrochozoa</taxon>
        <taxon>Mollusca</taxon>
        <taxon>Bivalvia</taxon>
        <taxon>Autobranchia</taxon>
        <taxon>Heteroconchia</taxon>
        <taxon>Palaeoheterodonta</taxon>
        <taxon>Unionida</taxon>
        <taxon>Unionoidea</taxon>
        <taxon>Unionidae</taxon>
        <taxon>Ambleminae</taxon>
        <taxon>Lampsilini</taxon>
        <taxon>Potamilus</taxon>
    </lineage>
</organism>
<dbReference type="SUPFAM" id="SSF53300">
    <property type="entry name" value="vWA-like"/>
    <property type="match status" value="1"/>
</dbReference>
<protein>
    <recommendedName>
        <fullName evidence="3">VWFA domain-containing protein</fullName>
    </recommendedName>
</protein>
<dbReference type="Proteomes" id="UP001195483">
    <property type="component" value="Unassembled WGS sequence"/>
</dbReference>
<dbReference type="PANTHER" id="PTHR47824:SF3">
    <property type="entry name" value="UBIQUITIN-LIKE DOMAIN-CONTAINING PROTEIN"/>
    <property type="match status" value="1"/>
</dbReference>
<gene>
    <name evidence="1" type="ORF">CHS0354_010784</name>
</gene>
<reference evidence="1" key="2">
    <citation type="journal article" date="2021" name="Genome Biol. Evol.">
        <title>Developing a high-quality reference genome for a parasitic bivalve with doubly uniparental inheritance (Bivalvia: Unionida).</title>
        <authorList>
            <person name="Smith C.H."/>
        </authorList>
    </citation>
    <scope>NUCLEOTIDE SEQUENCE</scope>
    <source>
        <strain evidence="1">CHS0354</strain>
        <tissue evidence="1">Mantle</tissue>
    </source>
</reference>
<dbReference type="Gene3D" id="3.40.50.410">
    <property type="entry name" value="von Willebrand factor, type A domain"/>
    <property type="match status" value="1"/>
</dbReference>
<accession>A0AAE0W992</accession>
<proteinExistence type="predicted"/>
<sequence length="105" mass="12055">MSSEMYEIVFSFDTTGSMYHCLTEVRRRLRAMIQLLKSKIPGIKIAIFCHGDYCDKKKYGYVTRHVDFTSDADKLCSFVESVQGTGGHGKAVYELVMREVQEKLM</sequence>
<dbReference type="EMBL" id="JAEAOA010000675">
    <property type="protein sequence ID" value="KAK3606151.1"/>
    <property type="molecule type" value="Genomic_DNA"/>
</dbReference>
<comment type="caution">
    <text evidence="1">The sequence shown here is derived from an EMBL/GenBank/DDBJ whole genome shotgun (WGS) entry which is preliminary data.</text>
</comment>